<feature type="transmembrane region" description="Helical" evidence="1">
    <location>
        <begin position="16"/>
        <end position="39"/>
    </location>
</feature>
<evidence type="ECO:0000313" key="3">
    <source>
        <dbReference type="Proteomes" id="UP000638353"/>
    </source>
</evidence>
<proteinExistence type="predicted"/>
<dbReference type="RefSeq" id="WP_268253590.1">
    <property type="nucleotide sequence ID" value="NZ_BMVC01000002.1"/>
</dbReference>
<reference evidence="2" key="2">
    <citation type="submission" date="2020-09" db="EMBL/GenBank/DDBJ databases">
        <authorList>
            <person name="Sun Q."/>
            <person name="Ohkuma M."/>
        </authorList>
    </citation>
    <scope>NUCLEOTIDE SEQUENCE</scope>
    <source>
        <strain evidence="2">JCM 4637</strain>
    </source>
</reference>
<organism evidence="2 3">
    <name type="scientific">Streptomyces finlayi</name>
    <dbReference type="NCBI Taxonomy" id="67296"/>
    <lineage>
        <taxon>Bacteria</taxon>
        <taxon>Bacillati</taxon>
        <taxon>Actinomycetota</taxon>
        <taxon>Actinomycetes</taxon>
        <taxon>Kitasatosporales</taxon>
        <taxon>Streptomycetaceae</taxon>
        <taxon>Streptomyces</taxon>
    </lineage>
</organism>
<accession>A0A919C840</accession>
<evidence type="ECO:0000256" key="1">
    <source>
        <dbReference type="SAM" id="Phobius"/>
    </source>
</evidence>
<gene>
    <name evidence="2" type="ORF">GCM10010334_12030</name>
</gene>
<protein>
    <submittedName>
        <fullName evidence="2">Uncharacterized protein</fullName>
    </submittedName>
</protein>
<dbReference type="EMBL" id="BMVC01000002">
    <property type="protein sequence ID" value="GHC83182.1"/>
    <property type="molecule type" value="Genomic_DNA"/>
</dbReference>
<name>A0A919C840_9ACTN</name>
<reference evidence="2" key="1">
    <citation type="journal article" date="2014" name="Int. J. Syst. Evol. Microbiol.">
        <title>Complete genome sequence of Corynebacterium casei LMG S-19264T (=DSM 44701T), isolated from a smear-ripened cheese.</title>
        <authorList>
            <consortium name="US DOE Joint Genome Institute (JGI-PGF)"/>
            <person name="Walter F."/>
            <person name="Albersmeier A."/>
            <person name="Kalinowski J."/>
            <person name="Ruckert C."/>
        </authorList>
    </citation>
    <scope>NUCLEOTIDE SEQUENCE</scope>
    <source>
        <strain evidence="2">JCM 4637</strain>
    </source>
</reference>
<keyword evidence="1" id="KW-0472">Membrane</keyword>
<evidence type="ECO:0000313" key="2">
    <source>
        <dbReference type="EMBL" id="GHC83182.1"/>
    </source>
</evidence>
<keyword evidence="1" id="KW-0812">Transmembrane</keyword>
<sequence length="43" mass="4469">MKTVEGRNTREKAGRALLVLLVAGALAGAALLPTLISVLQQQP</sequence>
<dbReference type="AlphaFoldDB" id="A0A919C840"/>
<comment type="caution">
    <text evidence="2">The sequence shown here is derived from an EMBL/GenBank/DDBJ whole genome shotgun (WGS) entry which is preliminary data.</text>
</comment>
<keyword evidence="1" id="KW-1133">Transmembrane helix</keyword>
<dbReference type="Proteomes" id="UP000638353">
    <property type="component" value="Unassembled WGS sequence"/>
</dbReference>